<sequence>MKKILKIFGIVYFFFVFSILAIGASTHYFGSWPSQLLQTGQTVEYHAGDDGTTEYGVAKSYTVLTTGQYSGTTTITINANTDDLSNECVQDNNTGLMWARYVMDACGPADDGLLFWEEYTVTDTDISFVNATSKIHRAGGDWDTAALCVGRKFTIAGTDSNDGTYTVTAVDVNDITVAEALTNEDAGDTVVVTTVDDLIWDMLDQANANALGGHTDWRVPNYYELASLVNLGACNPAIDGTTFPSTPSTYFWTASAHPCDGAYAFIVYFSNGTMNTNVKEQGRYYVRLVRGGI</sequence>
<keyword evidence="1" id="KW-0812">Transmembrane</keyword>
<protein>
    <recommendedName>
        <fullName evidence="2">Lcl C-terminal domain-containing protein</fullName>
    </recommendedName>
</protein>
<gene>
    <name evidence="3" type="ORF">MM171A02068_0002</name>
</gene>
<organism evidence="3">
    <name type="scientific">viral metagenome</name>
    <dbReference type="NCBI Taxonomy" id="1070528"/>
    <lineage>
        <taxon>unclassified sequences</taxon>
        <taxon>metagenomes</taxon>
        <taxon>organismal metagenomes</taxon>
    </lineage>
</organism>
<dbReference type="EMBL" id="MT143566">
    <property type="protein sequence ID" value="QJA98258.1"/>
    <property type="molecule type" value="Genomic_DNA"/>
</dbReference>
<dbReference type="PANTHER" id="PTHR35812">
    <property type="entry name" value="LIPOPROTEIN"/>
    <property type="match status" value="1"/>
</dbReference>
<evidence type="ECO:0000256" key="1">
    <source>
        <dbReference type="SAM" id="Phobius"/>
    </source>
</evidence>
<feature type="domain" description="Lcl C-terminal" evidence="2">
    <location>
        <begin position="88"/>
        <end position="290"/>
    </location>
</feature>
<evidence type="ECO:0000259" key="2">
    <source>
        <dbReference type="Pfam" id="PF07603"/>
    </source>
</evidence>
<reference evidence="3" key="1">
    <citation type="submission" date="2020-03" db="EMBL/GenBank/DDBJ databases">
        <title>The deep terrestrial virosphere.</title>
        <authorList>
            <person name="Holmfeldt K."/>
            <person name="Nilsson E."/>
            <person name="Simone D."/>
            <person name="Lopez-Fernandez M."/>
            <person name="Wu X."/>
            <person name="de Brujin I."/>
            <person name="Lundin D."/>
            <person name="Andersson A."/>
            <person name="Bertilsson S."/>
            <person name="Dopson M."/>
        </authorList>
    </citation>
    <scope>NUCLEOTIDE SEQUENCE</scope>
    <source>
        <strain evidence="3">MM171A02068</strain>
    </source>
</reference>
<feature type="transmembrane region" description="Helical" evidence="1">
    <location>
        <begin position="7"/>
        <end position="29"/>
    </location>
</feature>
<evidence type="ECO:0000313" key="3">
    <source>
        <dbReference type="EMBL" id="QJA98258.1"/>
    </source>
</evidence>
<proteinExistence type="predicted"/>
<dbReference type="PANTHER" id="PTHR35812:SF1">
    <property type="entry name" value="LIPOPROTEIN"/>
    <property type="match status" value="1"/>
</dbReference>
<accession>A0A6M3M0A6</accession>
<keyword evidence="1" id="KW-1133">Transmembrane helix</keyword>
<name>A0A6M3M0A6_9ZZZZ</name>
<dbReference type="AlphaFoldDB" id="A0A6M3M0A6"/>
<keyword evidence="1" id="KW-0472">Membrane</keyword>
<dbReference type="Pfam" id="PF07603">
    <property type="entry name" value="Lcl_C"/>
    <property type="match status" value="1"/>
</dbReference>
<dbReference type="InterPro" id="IPR011460">
    <property type="entry name" value="Lcl_C"/>
</dbReference>